<accession>D4Z8Q8</accession>
<keyword evidence="2" id="KW-1185">Reference proteome</keyword>
<proteinExistence type="predicted"/>
<sequence length="121" mass="13730">MTRILARIDRWIVDVDIDPCPPLGWRFWTLPGFPTDPVEPHPYGGTRCLALALIDWDDSAQWLCAMERDESFRLFATHDLFPCAAQHGVEAFASGLCCKDWRQSEVGCRSAPIRRLLRNGG</sequence>
<dbReference type="HOGENOM" id="CLU_2036555_0_0_5"/>
<dbReference type="RefSeq" id="WP_013041581.1">
    <property type="nucleotide sequence ID" value="NC_014007.1"/>
</dbReference>
<dbReference type="Proteomes" id="UP000007753">
    <property type="component" value="Plasmid pCHQ1"/>
</dbReference>
<evidence type="ECO:0000313" key="1">
    <source>
        <dbReference type="EMBL" id="BAI98990.1"/>
    </source>
</evidence>
<geneLocation type="plasmid" evidence="1 2">
    <name>pCHQ1</name>
</geneLocation>
<dbReference type="EMBL" id="AP010805">
    <property type="protein sequence ID" value="BAI98990.1"/>
    <property type="molecule type" value="Genomic_DNA"/>
</dbReference>
<dbReference type="KEGG" id="sjp:SJA_P1-00380"/>
<dbReference type="GeneID" id="97558561"/>
<name>D4Z8Q8_SPHIU</name>
<evidence type="ECO:0000313" key="2">
    <source>
        <dbReference type="Proteomes" id="UP000007753"/>
    </source>
</evidence>
<keyword evidence="1" id="KW-0614">Plasmid</keyword>
<dbReference type="AlphaFoldDB" id="D4Z8Q8"/>
<protein>
    <submittedName>
        <fullName evidence="1">Putative transposase</fullName>
    </submittedName>
</protein>
<organism evidence="1 2">
    <name type="scientific">Sphingobium indicum (strain DSM 16413 / CCM 7287 / MTCC 6362 / UT26 / NBRC 101211 / UT26S)</name>
    <name type="common">Sphingobium japonicum</name>
    <dbReference type="NCBI Taxonomy" id="452662"/>
    <lineage>
        <taxon>Bacteria</taxon>
        <taxon>Pseudomonadati</taxon>
        <taxon>Pseudomonadota</taxon>
        <taxon>Alphaproteobacteria</taxon>
        <taxon>Sphingomonadales</taxon>
        <taxon>Sphingomonadaceae</taxon>
        <taxon>Sphingobium</taxon>
    </lineage>
</organism>
<reference evidence="1 2" key="1">
    <citation type="journal article" date="2010" name="J. Bacteriol.">
        <title>Complete genome sequence of the representative gamma-hexachlorocyclohexane-degrading bacterium Sphingobium japonicum UT26.</title>
        <authorList>
            <person name="Nagata Y."/>
            <person name="Ohtsubo Y."/>
            <person name="Endo R."/>
            <person name="Ichikawa N."/>
            <person name="Ankai A."/>
            <person name="Oguchi A."/>
            <person name="Fukui S."/>
            <person name="Fujita N."/>
            <person name="Tsuda M."/>
        </authorList>
    </citation>
    <scope>NUCLEOTIDE SEQUENCE [LARGE SCALE GENOMIC DNA]</scope>
    <source>
        <strain evidence="2">DSM 16413 / CCM 7287 / MTCC 6362 / UT26 / NBRC 101211 / UT26S</strain>
        <plasmid evidence="1 2">pCHQ1</plasmid>
    </source>
</reference>
<gene>
    <name evidence="1" type="ordered locus">SJA_P1-00380</name>
</gene>